<proteinExistence type="predicted"/>
<dbReference type="InterPro" id="IPR011852">
    <property type="entry name" value="TRAP_TAXI"/>
</dbReference>
<evidence type="ECO:0000313" key="2">
    <source>
        <dbReference type="EMBL" id="GAK59274.1"/>
    </source>
</evidence>
<dbReference type="PANTHER" id="PTHR42941">
    <property type="entry name" value="SLL1037 PROTEIN"/>
    <property type="match status" value="1"/>
</dbReference>
<name>A0A081C3W9_VECG1</name>
<feature type="chain" id="PRO_5001755578" evidence="1">
    <location>
        <begin position="30"/>
        <end position="329"/>
    </location>
</feature>
<dbReference type="Gene3D" id="3.40.190.10">
    <property type="entry name" value="Periplasmic binding protein-like II"/>
    <property type="match status" value="2"/>
</dbReference>
<gene>
    <name evidence="2" type="ORF">U27_06251</name>
</gene>
<feature type="signal peptide" evidence="1">
    <location>
        <begin position="1"/>
        <end position="29"/>
    </location>
</feature>
<evidence type="ECO:0000313" key="3">
    <source>
        <dbReference type="Proteomes" id="UP000030661"/>
    </source>
</evidence>
<keyword evidence="3" id="KW-1185">Reference proteome</keyword>
<keyword evidence="2" id="KW-0675">Receptor</keyword>
<dbReference type="SUPFAM" id="SSF53850">
    <property type="entry name" value="Periplasmic binding protein-like II"/>
    <property type="match status" value="1"/>
</dbReference>
<dbReference type="STRING" id="1499967.U27_06251"/>
<dbReference type="CDD" id="cd13520">
    <property type="entry name" value="PBP2_TAXI_TRAP"/>
    <property type="match status" value="1"/>
</dbReference>
<sequence>MKKGCCFTICIMLIVVVFSVARFSDQANAFGAKTFIGIGTGTTGGSYYPLGGTMAKIWTDTIPDVQASVQSTGGTIQNIELMAEGEAEAGFTDTKYVLAYEGKGPWEGKPQTWLRGLVPLYPEPTNIVVAKDSGIALLEELKGKRISIGAVGSGTQSTARELLGVLGIDADKDIQAFALGTGETAKAFQDKQIDAAILVGSLGMSSVIELTSLDLVTFLDVSDELFEKIYAVNNTWIRFDIPANYYQNQPQPVKTYAAFNILSVRDDLPEDLAYEMTKQLFEHKADLVEVRSTMENMTLENVEKIVIPIHPGALKYYQEVGAKLPPQHQ</sequence>
<dbReference type="NCBIfam" id="TIGR02122">
    <property type="entry name" value="TRAP_TAXI"/>
    <property type="match status" value="1"/>
</dbReference>
<keyword evidence="1" id="KW-0732">Signal</keyword>
<accession>A0A081C3W9</accession>
<evidence type="ECO:0000256" key="1">
    <source>
        <dbReference type="SAM" id="SignalP"/>
    </source>
</evidence>
<dbReference type="HOGENOM" id="CLU_033215_4_1_0"/>
<dbReference type="EMBL" id="DF820469">
    <property type="protein sequence ID" value="GAK59274.1"/>
    <property type="molecule type" value="Genomic_DNA"/>
</dbReference>
<dbReference type="AlphaFoldDB" id="A0A081C3W9"/>
<dbReference type="Proteomes" id="UP000030661">
    <property type="component" value="Unassembled WGS sequence"/>
</dbReference>
<organism evidence="2 3">
    <name type="scientific">Vecturithrix granuli</name>
    <dbReference type="NCBI Taxonomy" id="1499967"/>
    <lineage>
        <taxon>Bacteria</taxon>
        <taxon>Candidatus Moduliflexota</taxon>
        <taxon>Candidatus Vecturitrichia</taxon>
        <taxon>Candidatus Vecturitrichales</taxon>
        <taxon>Candidatus Vecturitrichaceae</taxon>
        <taxon>Candidatus Vecturithrix</taxon>
    </lineage>
</organism>
<dbReference type="PANTHER" id="PTHR42941:SF1">
    <property type="entry name" value="SLL1037 PROTEIN"/>
    <property type="match status" value="1"/>
</dbReference>
<dbReference type="Pfam" id="PF16868">
    <property type="entry name" value="NMT1_3"/>
    <property type="match status" value="1"/>
</dbReference>
<reference evidence="2 3" key="1">
    <citation type="journal article" date="2015" name="PeerJ">
        <title>First genomic representation of candidate bacterial phylum KSB3 points to enhanced environmental sensing as a trigger of wastewater bulking.</title>
        <authorList>
            <person name="Sekiguchi Y."/>
            <person name="Ohashi A."/>
            <person name="Parks D.H."/>
            <person name="Yamauchi T."/>
            <person name="Tyson G.W."/>
            <person name="Hugenholtz P."/>
        </authorList>
    </citation>
    <scope>NUCLEOTIDE SEQUENCE [LARGE SCALE GENOMIC DNA]</scope>
</reference>
<protein>
    <submittedName>
        <fullName evidence="2">TRAP transporter solute receptor, TAXI family</fullName>
    </submittedName>
</protein>
<dbReference type="eggNOG" id="COG2358">
    <property type="taxonomic scope" value="Bacteria"/>
</dbReference>